<dbReference type="InterPro" id="IPR006660">
    <property type="entry name" value="Arsenate_reductase-like"/>
</dbReference>
<reference evidence="5 6" key="1">
    <citation type="journal article" date="2013" name="Int. J. Syst. Evol. Microbiol.">
        <title>Marinicauda pacifica gen. nov., sp. nov., a prosthecate alphaproteobacterium of the family Hyphomonadaceae isolated from deep seawater.</title>
        <authorList>
            <person name="Zhang X.Y."/>
            <person name="Li G.W."/>
            <person name="Wang C.S."/>
            <person name="Zhang Y.J."/>
            <person name="Xu X.W."/>
            <person name="Li H."/>
            <person name="Liu A."/>
            <person name="Liu C."/>
            <person name="Xie B.B."/>
            <person name="Qin Q.L."/>
            <person name="Xu Z."/>
            <person name="Chen X.L."/>
            <person name="Zhou B.C."/>
            <person name="Zhang Y.Z."/>
        </authorList>
    </citation>
    <scope>NUCLEOTIDE SEQUENCE [LARGE SCALE GENOMIC DNA]</scope>
    <source>
        <strain evidence="5 6">P-1 km-3</strain>
    </source>
</reference>
<dbReference type="OrthoDB" id="9790554at2"/>
<organism evidence="5 6">
    <name type="scientific">Marinicauda pacifica</name>
    <dbReference type="NCBI Taxonomy" id="1133559"/>
    <lineage>
        <taxon>Bacteria</taxon>
        <taxon>Pseudomonadati</taxon>
        <taxon>Pseudomonadota</taxon>
        <taxon>Alphaproteobacteria</taxon>
        <taxon>Maricaulales</taxon>
        <taxon>Maricaulaceae</taxon>
        <taxon>Marinicauda</taxon>
    </lineage>
</organism>
<evidence type="ECO:0000313" key="6">
    <source>
        <dbReference type="Proteomes" id="UP000305451"/>
    </source>
</evidence>
<dbReference type="PROSITE" id="PS51353">
    <property type="entry name" value="ARSC"/>
    <property type="match status" value="1"/>
</dbReference>
<dbReference type="AlphaFoldDB" id="A0A4S2H949"/>
<dbReference type="CDD" id="cd03034">
    <property type="entry name" value="ArsC_ArsC"/>
    <property type="match status" value="1"/>
</dbReference>
<comment type="caution">
    <text evidence="5">The sequence shown here is derived from an EMBL/GenBank/DDBJ whole genome shotgun (WGS) entry which is preliminary data.</text>
</comment>
<dbReference type="GO" id="GO:0008794">
    <property type="term" value="F:arsenate reductase (glutaredoxin) activity"/>
    <property type="evidence" value="ECO:0007669"/>
    <property type="project" value="UniProtKB-UniRule"/>
</dbReference>
<gene>
    <name evidence="5" type="primary">arsC</name>
    <name evidence="5" type="ORF">E5162_12045</name>
</gene>
<comment type="catalytic activity">
    <reaction evidence="4">
        <text>[glutaredoxin]-dithiol + arsenate + glutathione + H(+) = glutathionyl-S-S-[glutaredoxin] + arsenite + H2O</text>
        <dbReference type="Rhea" id="RHEA:22016"/>
        <dbReference type="Rhea" id="RHEA-COMP:10729"/>
        <dbReference type="Rhea" id="RHEA-COMP:17668"/>
        <dbReference type="ChEBI" id="CHEBI:15377"/>
        <dbReference type="ChEBI" id="CHEBI:15378"/>
        <dbReference type="ChEBI" id="CHEBI:29242"/>
        <dbReference type="ChEBI" id="CHEBI:29950"/>
        <dbReference type="ChEBI" id="CHEBI:48597"/>
        <dbReference type="ChEBI" id="CHEBI:57925"/>
        <dbReference type="ChEBI" id="CHEBI:146199"/>
        <dbReference type="EC" id="1.20.4.1"/>
    </reaction>
</comment>
<dbReference type="SUPFAM" id="SSF52833">
    <property type="entry name" value="Thioredoxin-like"/>
    <property type="match status" value="1"/>
</dbReference>
<proteinExistence type="inferred from homology"/>
<dbReference type="EMBL" id="SRXV01000003">
    <property type="protein sequence ID" value="TGY92370.1"/>
    <property type="molecule type" value="Genomic_DNA"/>
</dbReference>
<comment type="similarity">
    <text evidence="1 3 4">Belongs to the ArsC family.</text>
</comment>
<evidence type="ECO:0000256" key="1">
    <source>
        <dbReference type="ARBA" id="ARBA00007198"/>
    </source>
</evidence>
<dbReference type="EC" id="1.20.4.1" evidence="4"/>
<evidence type="ECO:0000256" key="3">
    <source>
        <dbReference type="PROSITE-ProRule" id="PRU01282"/>
    </source>
</evidence>
<dbReference type="PANTHER" id="PTHR30041:SF4">
    <property type="entry name" value="ARSENATE REDUCTASE"/>
    <property type="match status" value="1"/>
</dbReference>
<dbReference type="PANTHER" id="PTHR30041">
    <property type="entry name" value="ARSENATE REDUCTASE"/>
    <property type="match status" value="1"/>
</dbReference>
<dbReference type="Gene3D" id="3.40.30.10">
    <property type="entry name" value="Glutaredoxin"/>
    <property type="match status" value="1"/>
</dbReference>
<dbReference type="InterPro" id="IPR036249">
    <property type="entry name" value="Thioredoxin-like_sf"/>
</dbReference>
<dbReference type="RefSeq" id="WP_135945504.1">
    <property type="nucleotide sequence ID" value="NZ_BMEI01000003.1"/>
</dbReference>
<accession>A0A4S2H949</accession>
<dbReference type="NCBIfam" id="TIGR00014">
    <property type="entry name" value="arsC"/>
    <property type="match status" value="1"/>
</dbReference>
<evidence type="ECO:0000256" key="2">
    <source>
        <dbReference type="ARBA" id="ARBA00023002"/>
    </source>
</evidence>
<evidence type="ECO:0000313" key="5">
    <source>
        <dbReference type="EMBL" id="TGY92370.1"/>
    </source>
</evidence>
<evidence type="ECO:0000256" key="4">
    <source>
        <dbReference type="RuleBase" id="RU362029"/>
    </source>
</evidence>
<dbReference type="Pfam" id="PF03960">
    <property type="entry name" value="ArsC"/>
    <property type="match status" value="1"/>
</dbReference>
<name>A0A4S2H949_9PROT</name>
<dbReference type="InterPro" id="IPR006659">
    <property type="entry name" value="Arsenate_reductase"/>
</dbReference>
<keyword evidence="2 4" id="KW-0560">Oxidoreductase</keyword>
<dbReference type="Proteomes" id="UP000305451">
    <property type="component" value="Unassembled WGS sequence"/>
</dbReference>
<keyword evidence="6" id="KW-1185">Reference proteome</keyword>
<protein>
    <recommendedName>
        <fullName evidence="4">Arsenate reductase</fullName>
        <ecNumber evidence="4">1.20.4.1</ecNumber>
    </recommendedName>
</protein>
<sequence length="120" mass="13518">MSMLTYWHNPRCTKSREGLAVLREKGIEPDVREYLKDVPHAEELKAVASKLGVDSAREMMRTKEDAYKANNLADETDEDHLFEAMADHPKLIERPVLIGDEKAAIGRPTENLFAALPSGR</sequence>